<dbReference type="AlphaFoldDB" id="A0A1V6LTS6"/>
<dbReference type="EMBL" id="MTBC01000003">
    <property type="protein sequence ID" value="OQD43573.1"/>
    <property type="molecule type" value="Genomic_DNA"/>
</dbReference>
<dbReference type="RefSeq" id="WP_244901831.1">
    <property type="nucleotide sequence ID" value="NZ_MTBC01000003.1"/>
</dbReference>
<protein>
    <recommendedName>
        <fullName evidence="1">DUF2147 domain-containing protein</fullName>
    </recommendedName>
</protein>
<gene>
    <name evidence="2" type="ORF">BUL40_06270</name>
</gene>
<reference evidence="2 3" key="1">
    <citation type="submission" date="2016-12" db="EMBL/GenBank/DDBJ databases">
        <authorList>
            <person name="Song W.-J."/>
            <person name="Kurnit D.M."/>
        </authorList>
    </citation>
    <scope>NUCLEOTIDE SEQUENCE [LARGE SCALE GENOMIC DNA]</scope>
    <source>
        <strain evidence="2 3">HSG9</strain>
    </source>
</reference>
<proteinExistence type="predicted"/>
<dbReference type="Proteomes" id="UP000191680">
    <property type="component" value="Unassembled WGS sequence"/>
</dbReference>
<dbReference type="Pfam" id="PF09917">
    <property type="entry name" value="DUF2147"/>
    <property type="match status" value="1"/>
</dbReference>
<accession>A0A1V6LTS6</accession>
<evidence type="ECO:0000313" key="2">
    <source>
        <dbReference type="EMBL" id="OQD43573.1"/>
    </source>
</evidence>
<dbReference type="PANTHER" id="PTHR36919">
    <property type="entry name" value="BLR1215 PROTEIN"/>
    <property type="match status" value="1"/>
</dbReference>
<sequence length="143" mass="16400">MFKNIGLIIILIVLPFLTQGQIVGKWKTIDDRNGDSKAIIQLYKKGDALYGKIVKVLQKDKQGALCEKCDGDLKDKPILGMEIITHFEADDDGVYKGKRLFDPEQGMTFRGKIWLDPDDESKLKVRGYLAFLHRTQTWERVED</sequence>
<feature type="domain" description="DUF2147" evidence="1">
    <location>
        <begin position="24"/>
        <end position="140"/>
    </location>
</feature>
<dbReference type="Gene3D" id="2.40.128.520">
    <property type="match status" value="1"/>
</dbReference>
<dbReference type="PANTHER" id="PTHR36919:SF3">
    <property type="entry name" value="BLL5882 PROTEIN"/>
    <property type="match status" value="1"/>
</dbReference>
<keyword evidence="3" id="KW-1185">Reference proteome</keyword>
<evidence type="ECO:0000259" key="1">
    <source>
        <dbReference type="Pfam" id="PF09917"/>
    </source>
</evidence>
<comment type="caution">
    <text evidence="2">The sequence shown here is derived from an EMBL/GenBank/DDBJ whole genome shotgun (WGS) entry which is preliminary data.</text>
</comment>
<dbReference type="InterPro" id="IPR019223">
    <property type="entry name" value="DUF2147"/>
</dbReference>
<name>A0A1V6LTS6_9FLAO</name>
<organism evidence="2 3">
    <name type="scientific">Croceivirga radicis</name>
    <dbReference type="NCBI Taxonomy" id="1929488"/>
    <lineage>
        <taxon>Bacteria</taxon>
        <taxon>Pseudomonadati</taxon>
        <taxon>Bacteroidota</taxon>
        <taxon>Flavobacteriia</taxon>
        <taxon>Flavobacteriales</taxon>
        <taxon>Flavobacteriaceae</taxon>
        <taxon>Croceivirga</taxon>
    </lineage>
</organism>
<evidence type="ECO:0000313" key="3">
    <source>
        <dbReference type="Proteomes" id="UP000191680"/>
    </source>
</evidence>